<protein>
    <submittedName>
        <fullName evidence="2">Uncharacterized protein</fullName>
    </submittedName>
</protein>
<accession>A0A915IHL7</accession>
<keyword evidence="1" id="KW-1185">Reference proteome</keyword>
<dbReference type="WBParaSite" id="nRc.2.0.1.t13343-RA">
    <property type="protein sequence ID" value="nRc.2.0.1.t13343-RA"/>
    <property type="gene ID" value="nRc.2.0.1.g13343"/>
</dbReference>
<dbReference type="Proteomes" id="UP000887565">
    <property type="component" value="Unplaced"/>
</dbReference>
<dbReference type="AlphaFoldDB" id="A0A915IHL7"/>
<sequence length="52" mass="6052">MTTVAEDDNASNRTDIWRKIRVGATRLVRSMLKDNIHCPANRGRKALEWRPM</sequence>
<organism evidence="1 2">
    <name type="scientific">Romanomermis culicivorax</name>
    <name type="common">Nematode worm</name>
    <dbReference type="NCBI Taxonomy" id="13658"/>
    <lineage>
        <taxon>Eukaryota</taxon>
        <taxon>Metazoa</taxon>
        <taxon>Ecdysozoa</taxon>
        <taxon>Nematoda</taxon>
        <taxon>Enoplea</taxon>
        <taxon>Dorylaimia</taxon>
        <taxon>Mermithida</taxon>
        <taxon>Mermithoidea</taxon>
        <taxon>Mermithidae</taxon>
        <taxon>Romanomermis</taxon>
    </lineage>
</organism>
<evidence type="ECO:0000313" key="1">
    <source>
        <dbReference type="Proteomes" id="UP000887565"/>
    </source>
</evidence>
<reference evidence="2" key="1">
    <citation type="submission" date="2022-11" db="UniProtKB">
        <authorList>
            <consortium name="WormBaseParasite"/>
        </authorList>
    </citation>
    <scope>IDENTIFICATION</scope>
</reference>
<evidence type="ECO:0000313" key="2">
    <source>
        <dbReference type="WBParaSite" id="nRc.2.0.1.t13343-RA"/>
    </source>
</evidence>
<name>A0A915IHL7_ROMCU</name>
<proteinExistence type="predicted"/>